<dbReference type="PANTHER" id="PTHR34203">
    <property type="entry name" value="METHYLTRANSFERASE, FKBM FAMILY PROTEIN"/>
    <property type="match status" value="1"/>
</dbReference>
<dbReference type="InterPro" id="IPR006342">
    <property type="entry name" value="FkbM_mtfrase"/>
</dbReference>
<evidence type="ECO:0000313" key="3">
    <source>
        <dbReference type="Proteomes" id="UP000278222"/>
    </source>
</evidence>
<dbReference type="EMBL" id="RJKX01000001">
    <property type="protein sequence ID" value="ROQ03350.1"/>
    <property type="molecule type" value="Genomic_DNA"/>
</dbReference>
<proteinExistence type="predicted"/>
<dbReference type="Gene3D" id="3.40.50.150">
    <property type="entry name" value="Vaccinia Virus protein VP39"/>
    <property type="match status" value="1"/>
</dbReference>
<reference evidence="2 3" key="1">
    <citation type="submission" date="2018-11" db="EMBL/GenBank/DDBJ databases">
        <title>Genomic Encyclopedia of Type Strains, Phase IV (KMG-IV): sequencing the most valuable type-strain genomes for metagenomic binning, comparative biology and taxonomic classification.</title>
        <authorList>
            <person name="Goeker M."/>
        </authorList>
    </citation>
    <scope>NUCLEOTIDE SEQUENCE [LARGE SCALE GENOMIC DNA]</scope>
    <source>
        <strain evidence="2 3">DSM 5900</strain>
    </source>
</reference>
<accession>A0A3N1MLV1</accession>
<keyword evidence="2" id="KW-0808">Transferase</keyword>
<dbReference type="NCBIfam" id="TIGR01444">
    <property type="entry name" value="fkbM_fam"/>
    <property type="match status" value="1"/>
</dbReference>
<dbReference type="GO" id="GO:0032259">
    <property type="term" value="P:methylation"/>
    <property type="evidence" value="ECO:0007669"/>
    <property type="project" value="UniProtKB-KW"/>
</dbReference>
<dbReference type="InterPro" id="IPR029063">
    <property type="entry name" value="SAM-dependent_MTases_sf"/>
</dbReference>
<evidence type="ECO:0000313" key="2">
    <source>
        <dbReference type="EMBL" id="ROQ03350.1"/>
    </source>
</evidence>
<keyword evidence="3" id="KW-1185">Reference proteome</keyword>
<dbReference type="GO" id="GO:0008168">
    <property type="term" value="F:methyltransferase activity"/>
    <property type="evidence" value="ECO:0007669"/>
    <property type="project" value="UniProtKB-KW"/>
</dbReference>
<dbReference type="Pfam" id="PF05050">
    <property type="entry name" value="Methyltransf_21"/>
    <property type="match status" value="1"/>
</dbReference>
<sequence length="284" mass="30526">MLKRFQKLIGHPGFKADPLGVLWRGAVWAGCVATRRAPVFHLTEGGGERIQVPPTMRYTSVATYLLRDWTEPELRELNRFIGPGDIFVDVGANIGLYTLKAARIVGQGGRVLAVEPGASAAASLAHNLALNPFANVTVAQKALSSEDGWATLHHVPLGNDPQAFSLLAGAGTSEGEKVETITLDRLATEAGLARIDCIKIDVEGAEPMVLRGALAVVERWQPTVILEVNCPTGTVGGTPPDAAWNILAERGYRFSRLQDGQEKAIDRLPADFCNVVARHPARAR</sequence>
<name>A0A3N1MLV1_9PROT</name>
<dbReference type="RefSeq" id="WP_123687678.1">
    <property type="nucleotide sequence ID" value="NZ_AP019700.1"/>
</dbReference>
<dbReference type="OrthoDB" id="7348357at2"/>
<keyword evidence="2" id="KW-0489">Methyltransferase</keyword>
<dbReference type="PANTHER" id="PTHR34203:SF15">
    <property type="entry name" value="SLL1173 PROTEIN"/>
    <property type="match status" value="1"/>
</dbReference>
<comment type="caution">
    <text evidence="2">The sequence shown here is derived from an EMBL/GenBank/DDBJ whole genome shotgun (WGS) entry which is preliminary data.</text>
</comment>
<dbReference type="AlphaFoldDB" id="A0A3N1MLV1"/>
<dbReference type="Proteomes" id="UP000278222">
    <property type="component" value="Unassembled WGS sequence"/>
</dbReference>
<protein>
    <submittedName>
        <fullName evidence="2">FkbM family methyltransferase</fullName>
    </submittedName>
</protein>
<organism evidence="2 3">
    <name type="scientific">Stella humosa</name>
    <dbReference type="NCBI Taxonomy" id="94"/>
    <lineage>
        <taxon>Bacteria</taxon>
        <taxon>Pseudomonadati</taxon>
        <taxon>Pseudomonadota</taxon>
        <taxon>Alphaproteobacteria</taxon>
        <taxon>Rhodospirillales</taxon>
        <taxon>Stellaceae</taxon>
        <taxon>Stella</taxon>
    </lineage>
</organism>
<dbReference type="InterPro" id="IPR052514">
    <property type="entry name" value="SAM-dependent_MTase"/>
</dbReference>
<feature type="domain" description="Methyltransferase FkbM" evidence="1">
    <location>
        <begin position="89"/>
        <end position="254"/>
    </location>
</feature>
<dbReference type="SUPFAM" id="SSF53335">
    <property type="entry name" value="S-adenosyl-L-methionine-dependent methyltransferases"/>
    <property type="match status" value="1"/>
</dbReference>
<gene>
    <name evidence="2" type="ORF">EDC65_0032</name>
</gene>
<evidence type="ECO:0000259" key="1">
    <source>
        <dbReference type="Pfam" id="PF05050"/>
    </source>
</evidence>